<keyword evidence="3" id="KW-1185">Reference proteome</keyword>
<organism evidence="2 3">
    <name type="scientific">Cribrihabitans marinus</name>
    <dbReference type="NCBI Taxonomy" id="1227549"/>
    <lineage>
        <taxon>Bacteria</taxon>
        <taxon>Pseudomonadati</taxon>
        <taxon>Pseudomonadota</taxon>
        <taxon>Alphaproteobacteria</taxon>
        <taxon>Rhodobacterales</taxon>
        <taxon>Paracoccaceae</taxon>
        <taxon>Cribrihabitans</taxon>
    </lineage>
</organism>
<dbReference type="STRING" id="1227549.SAMN05444007_107227"/>
<dbReference type="AlphaFoldDB" id="A0A1H7BXS5"/>
<proteinExistence type="predicted"/>
<feature type="transmembrane region" description="Helical" evidence="1">
    <location>
        <begin position="118"/>
        <end position="142"/>
    </location>
</feature>
<evidence type="ECO:0000313" key="2">
    <source>
        <dbReference type="EMBL" id="SEJ82016.1"/>
    </source>
</evidence>
<protein>
    <submittedName>
        <fullName evidence="2">Uncharacterized protein</fullName>
    </submittedName>
</protein>
<feature type="transmembrane region" description="Helical" evidence="1">
    <location>
        <begin position="216"/>
        <end position="239"/>
    </location>
</feature>
<feature type="transmembrane region" description="Helical" evidence="1">
    <location>
        <begin position="53"/>
        <end position="69"/>
    </location>
</feature>
<name>A0A1H7BXS5_9RHOB</name>
<evidence type="ECO:0000313" key="3">
    <source>
        <dbReference type="Proteomes" id="UP000199379"/>
    </source>
</evidence>
<dbReference type="RefSeq" id="WP_229724244.1">
    <property type="nucleotide sequence ID" value="NZ_BMGV01000007.1"/>
</dbReference>
<reference evidence="2 3" key="1">
    <citation type="submission" date="2016-10" db="EMBL/GenBank/DDBJ databases">
        <authorList>
            <person name="de Groot N.N."/>
        </authorList>
    </citation>
    <scope>NUCLEOTIDE SEQUENCE [LARGE SCALE GENOMIC DNA]</scope>
    <source>
        <strain evidence="2 3">DSM 29340</strain>
    </source>
</reference>
<dbReference type="Proteomes" id="UP000199379">
    <property type="component" value="Unassembled WGS sequence"/>
</dbReference>
<feature type="transmembrane region" description="Helical" evidence="1">
    <location>
        <begin position="184"/>
        <end position="204"/>
    </location>
</feature>
<keyword evidence="1" id="KW-0812">Transmembrane</keyword>
<gene>
    <name evidence="2" type="ORF">SAMN05444007_107227</name>
</gene>
<keyword evidence="1" id="KW-0472">Membrane</keyword>
<keyword evidence="1" id="KW-1133">Transmembrane helix</keyword>
<accession>A0A1H7BXS5</accession>
<feature type="transmembrane region" description="Helical" evidence="1">
    <location>
        <begin position="12"/>
        <end position="33"/>
    </location>
</feature>
<evidence type="ECO:0000256" key="1">
    <source>
        <dbReference type="SAM" id="Phobius"/>
    </source>
</evidence>
<dbReference type="EMBL" id="FNYD01000007">
    <property type="protein sequence ID" value="SEJ82016.1"/>
    <property type="molecule type" value="Genomic_DNA"/>
</dbReference>
<sequence>MVATPALYLPGYLTNSSEIVVLIAILGFMLTFAEYNSTFPSFIEFRDAPPLNRLRFIALMSIVTILTLIAKHEFEPTNVTALFEGFGLLLAHVADFPYSPVRLVLLMLPEHAPFELIAMVRTAASVAYVIALSAILAFWFAVRVRGWPTGNGAFNVWINLPLFDPTTGGDVVARLQRDGRINTIMGVLLPFMIPALVKLGSGLIDPMLLQNPQTLIWTISAWAFVPASMVMRGLAMLRIADLIEEKRRRAYANAETMMVA</sequence>